<dbReference type="GO" id="GO:0008270">
    <property type="term" value="F:zinc ion binding"/>
    <property type="evidence" value="ECO:0007669"/>
    <property type="project" value="UniProtKB-KW"/>
</dbReference>
<feature type="zinc finger region" description="dksA C4-type" evidence="4">
    <location>
        <begin position="89"/>
        <end position="113"/>
    </location>
</feature>
<dbReference type="InterPro" id="IPR000962">
    <property type="entry name" value="Znf_DskA_TraR"/>
</dbReference>
<dbReference type="InterPro" id="IPR037187">
    <property type="entry name" value="DnaK_N"/>
</dbReference>
<keyword evidence="1" id="KW-0479">Metal-binding</keyword>
<dbReference type="SUPFAM" id="SSF57716">
    <property type="entry name" value="Glucocorticoid receptor-like (DNA-binding domain)"/>
    <property type="match status" value="1"/>
</dbReference>
<keyword evidence="2" id="KW-0863">Zinc-finger</keyword>
<dbReference type="AlphaFoldDB" id="A0A5C1QEE4"/>
<evidence type="ECO:0000256" key="1">
    <source>
        <dbReference type="ARBA" id="ARBA00022723"/>
    </source>
</evidence>
<dbReference type="KEGG" id="sper:EW093_09940"/>
<dbReference type="PROSITE" id="PS51128">
    <property type="entry name" value="ZF_DKSA_2"/>
    <property type="match status" value="1"/>
</dbReference>
<dbReference type="Pfam" id="PF01258">
    <property type="entry name" value="zf-dskA_traR"/>
    <property type="match status" value="1"/>
</dbReference>
<reference evidence="6 7" key="1">
    <citation type="submission" date="2019-02" db="EMBL/GenBank/DDBJ databases">
        <authorList>
            <person name="Fomenkov A."/>
            <person name="Dubinina G."/>
            <person name="Grabovich M."/>
            <person name="Vincze T."/>
            <person name="Roberts R.J."/>
        </authorList>
    </citation>
    <scope>NUCLEOTIDE SEQUENCE [LARGE SCALE GENOMIC DNA]</scope>
    <source>
        <strain evidence="6 7">P</strain>
    </source>
</reference>
<feature type="domain" description="Zinc finger DksA/TraR C4-type" evidence="5">
    <location>
        <begin position="86"/>
        <end position="119"/>
    </location>
</feature>
<dbReference type="OrthoDB" id="9811543at2"/>
<keyword evidence="3" id="KW-0862">Zinc</keyword>
<evidence type="ECO:0000313" key="6">
    <source>
        <dbReference type="EMBL" id="QEN05016.1"/>
    </source>
</evidence>
<evidence type="ECO:0000313" key="7">
    <source>
        <dbReference type="Proteomes" id="UP000323824"/>
    </source>
</evidence>
<organism evidence="6 7">
    <name type="scientific">Thiospirochaeta perfilievii</name>
    <dbReference type="NCBI Taxonomy" id="252967"/>
    <lineage>
        <taxon>Bacteria</taxon>
        <taxon>Pseudomonadati</taxon>
        <taxon>Spirochaetota</taxon>
        <taxon>Spirochaetia</taxon>
        <taxon>Spirochaetales</taxon>
        <taxon>Spirochaetaceae</taxon>
        <taxon>Thiospirochaeta</taxon>
    </lineage>
</organism>
<proteinExistence type="predicted"/>
<keyword evidence="7" id="KW-1185">Reference proteome</keyword>
<dbReference type="PANTHER" id="PTHR33823:SF4">
    <property type="entry name" value="GENERAL STRESS PROTEIN 16O"/>
    <property type="match status" value="1"/>
</dbReference>
<sequence>MKGRDMTESFLEEMRVQLDSRKKDVVELLASEFNAFQATNSNKGRDLVDLASNDFDKQILDVSSALEVKTLNKINAAITRMKNGHYGICAQCGHTIAQDRLKAMPYAVLCVKCKTQRERFIKD</sequence>
<evidence type="ECO:0000256" key="4">
    <source>
        <dbReference type="PROSITE-ProRule" id="PRU00510"/>
    </source>
</evidence>
<evidence type="ECO:0000256" key="3">
    <source>
        <dbReference type="ARBA" id="ARBA00022833"/>
    </source>
</evidence>
<dbReference type="Gene3D" id="1.20.120.910">
    <property type="entry name" value="DksA, coiled-coil domain"/>
    <property type="match status" value="1"/>
</dbReference>
<evidence type="ECO:0000259" key="5">
    <source>
        <dbReference type="Pfam" id="PF01258"/>
    </source>
</evidence>
<name>A0A5C1QEE4_9SPIO</name>
<dbReference type="PANTHER" id="PTHR33823">
    <property type="entry name" value="RNA POLYMERASE-BINDING TRANSCRIPTION FACTOR DKSA-RELATED"/>
    <property type="match status" value="1"/>
</dbReference>
<dbReference type="SUPFAM" id="SSF109635">
    <property type="entry name" value="DnaK suppressor protein DksA, alpha-hairpin domain"/>
    <property type="match status" value="1"/>
</dbReference>
<evidence type="ECO:0000256" key="2">
    <source>
        <dbReference type="ARBA" id="ARBA00022771"/>
    </source>
</evidence>
<dbReference type="EMBL" id="CP035807">
    <property type="protein sequence ID" value="QEN05016.1"/>
    <property type="molecule type" value="Genomic_DNA"/>
</dbReference>
<reference evidence="6 7" key="2">
    <citation type="submission" date="2019-09" db="EMBL/GenBank/DDBJ databases">
        <title>Complete Genome Sequence and Methylome Analysis of free living Spirochaetas.</title>
        <authorList>
            <person name="Leshcheva N."/>
            <person name="Mikheeva N."/>
        </authorList>
    </citation>
    <scope>NUCLEOTIDE SEQUENCE [LARGE SCALE GENOMIC DNA]</scope>
    <source>
        <strain evidence="6 7">P</strain>
    </source>
</reference>
<dbReference type="Proteomes" id="UP000323824">
    <property type="component" value="Chromosome"/>
</dbReference>
<protein>
    <submittedName>
        <fullName evidence="6">TraR/DksA family transcriptional regulator</fullName>
    </submittedName>
</protein>
<gene>
    <name evidence="6" type="ORF">EW093_09940</name>
</gene>
<accession>A0A5C1QEE4</accession>